<keyword evidence="3" id="KW-0964">Secreted</keyword>
<evidence type="ECO:0000313" key="5">
    <source>
        <dbReference type="EMBL" id="KAH3886270.1"/>
    </source>
</evidence>
<dbReference type="EMBL" id="JAIWYP010000001">
    <property type="protein sequence ID" value="KAH3886270.1"/>
    <property type="molecule type" value="Genomic_DNA"/>
</dbReference>
<sequence length="180" mass="20286">MQIGCDSCKRPDDTDLAQQLAERIATDNYWPMYALHPGIRVPGEYKDWNENVTLIGGTRKCRATNIDIENKTDVMDLSTCPWYLVMTYDKDRFPAIMITTRCRCPNCFTQTGNQSKEKTTCKPITIPQPVLRKSLGAMDLNSSLCKYDLSYQIIGVGCTCTLQRSDLKSDSGGQPKPSER</sequence>
<reference evidence="5" key="2">
    <citation type="submission" date="2020-11" db="EMBL/GenBank/DDBJ databases">
        <authorList>
            <person name="McCartney M.A."/>
            <person name="Auch B."/>
            <person name="Kono T."/>
            <person name="Mallez S."/>
            <person name="Becker A."/>
            <person name="Gohl D.M."/>
            <person name="Silverstein K.A.T."/>
            <person name="Koren S."/>
            <person name="Bechman K.B."/>
            <person name="Herman A."/>
            <person name="Abrahante J.E."/>
            <person name="Garbe J."/>
        </authorList>
    </citation>
    <scope>NUCLEOTIDE SEQUENCE</scope>
    <source>
        <strain evidence="5">Duluth1</strain>
        <tissue evidence="5">Whole animal</tissue>
    </source>
</reference>
<reference evidence="5" key="1">
    <citation type="journal article" date="2019" name="bioRxiv">
        <title>The Genome of the Zebra Mussel, Dreissena polymorpha: A Resource for Invasive Species Research.</title>
        <authorList>
            <person name="McCartney M.A."/>
            <person name="Auch B."/>
            <person name="Kono T."/>
            <person name="Mallez S."/>
            <person name="Zhang Y."/>
            <person name="Obille A."/>
            <person name="Becker A."/>
            <person name="Abrahante J.E."/>
            <person name="Garbe J."/>
            <person name="Badalamenti J.P."/>
            <person name="Herman A."/>
            <person name="Mangelson H."/>
            <person name="Liachko I."/>
            <person name="Sullivan S."/>
            <person name="Sone E.D."/>
            <person name="Koren S."/>
            <person name="Silverstein K.A.T."/>
            <person name="Beckman K.B."/>
            <person name="Gohl D.M."/>
        </authorList>
    </citation>
    <scope>NUCLEOTIDE SEQUENCE</scope>
    <source>
        <strain evidence="5">Duluth1</strain>
        <tissue evidence="5">Whole animal</tissue>
    </source>
</reference>
<proteinExistence type="inferred from homology"/>
<dbReference type="GO" id="GO:0005125">
    <property type="term" value="F:cytokine activity"/>
    <property type="evidence" value="ECO:0007669"/>
    <property type="project" value="InterPro"/>
</dbReference>
<keyword evidence="6" id="KW-1185">Reference proteome</keyword>
<comment type="caution">
    <text evidence="5">The sequence shown here is derived from an EMBL/GenBank/DDBJ whole genome shotgun (WGS) entry which is preliminary data.</text>
</comment>
<comment type="subcellular location">
    <subcellularLocation>
        <location evidence="1">Secreted</location>
    </subcellularLocation>
</comment>
<dbReference type="InterPro" id="IPR010345">
    <property type="entry name" value="IL-17_fam"/>
</dbReference>
<protein>
    <submittedName>
        <fullName evidence="5">Uncharacterized protein</fullName>
    </submittedName>
</protein>
<dbReference type="Proteomes" id="UP000828390">
    <property type="component" value="Unassembled WGS sequence"/>
</dbReference>
<dbReference type="Pfam" id="PF06083">
    <property type="entry name" value="IL17"/>
    <property type="match status" value="1"/>
</dbReference>
<name>A0A9D4N1W9_DREPO</name>
<comment type="similarity">
    <text evidence="2">Belongs to the IL-17 family.</text>
</comment>
<keyword evidence="4" id="KW-0732">Signal</keyword>
<dbReference type="AlphaFoldDB" id="A0A9D4N1W9"/>
<gene>
    <name evidence="5" type="ORF">DPMN_010272</name>
</gene>
<dbReference type="GO" id="GO:0005576">
    <property type="term" value="C:extracellular region"/>
    <property type="evidence" value="ECO:0007669"/>
    <property type="project" value="UniProtKB-SubCell"/>
</dbReference>
<dbReference type="InterPro" id="IPR029034">
    <property type="entry name" value="Cystine-knot_cytokine"/>
</dbReference>
<dbReference type="SUPFAM" id="SSF57501">
    <property type="entry name" value="Cystine-knot cytokines"/>
    <property type="match status" value="1"/>
</dbReference>
<organism evidence="5 6">
    <name type="scientific">Dreissena polymorpha</name>
    <name type="common">Zebra mussel</name>
    <name type="synonym">Mytilus polymorpha</name>
    <dbReference type="NCBI Taxonomy" id="45954"/>
    <lineage>
        <taxon>Eukaryota</taxon>
        <taxon>Metazoa</taxon>
        <taxon>Spiralia</taxon>
        <taxon>Lophotrochozoa</taxon>
        <taxon>Mollusca</taxon>
        <taxon>Bivalvia</taxon>
        <taxon>Autobranchia</taxon>
        <taxon>Heteroconchia</taxon>
        <taxon>Euheterodonta</taxon>
        <taxon>Imparidentia</taxon>
        <taxon>Neoheterodontei</taxon>
        <taxon>Myida</taxon>
        <taxon>Dreissenoidea</taxon>
        <taxon>Dreissenidae</taxon>
        <taxon>Dreissena</taxon>
    </lineage>
</organism>
<accession>A0A9D4N1W9</accession>
<evidence type="ECO:0000313" key="6">
    <source>
        <dbReference type="Proteomes" id="UP000828390"/>
    </source>
</evidence>
<evidence type="ECO:0000256" key="2">
    <source>
        <dbReference type="ARBA" id="ARBA00007236"/>
    </source>
</evidence>
<dbReference type="Gene3D" id="2.10.90.10">
    <property type="entry name" value="Cystine-knot cytokines"/>
    <property type="match status" value="1"/>
</dbReference>
<evidence type="ECO:0000256" key="4">
    <source>
        <dbReference type="ARBA" id="ARBA00022729"/>
    </source>
</evidence>
<evidence type="ECO:0000256" key="3">
    <source>
        <dbReference type="ARBA" id="ARBA00022525"/>
    </source>
</evidence>
<evidence type="ECO:0000256" key="1">
    <source>
        <dbReference type="ARBA" id="ARBA00004613"/>
    </source>
</evidence>